<accession>A0ABS4T7N5</accession>
<dbReference type="Gene3D" id="2.30.38.10">
    <property type="entry name" value="Luciferase, Domain 3"/>
    <property type="match status" value="2"/>
</dbReference>
<feature type="domain" description="Carrier" evidence="6">
    <location>
        <begin position="1010"/>
        <end position="1084"/>
    </location>
</feature>
<dbReference type="PANTHER" id="PTHR45527">
    <property type="entry name" value="NONRIBOSOMAL PEPTIDE SYNTHETASE"/>
    <property type="match status" value="1"/>
</dbReference>
<dbReference type="InterPro" id="IPR009081">
    <property type="entry name" value="PP-bd_ACP"/>
</dbReference>
<proteinExistence type="predicted"/>
<dbReference type="InterPro" id="IPR006162">
    <property type="entry name" value="Ppantetheine_attach_site"/>
</dbReference>
<dbReference type="Proteomes" id="UP001519332">
    <property type="component" value="Unassembled WGS sequence"/>
</dbReference>
<keyword evidence="8" id="KW-1185">Reference proteome</keyword>
<dbReference type="CDD" id="cd19543">
    <property type="entry name" value="DCL_NRPS"/>
    <property type="match status" value="1"/>
</dbReference>
<dbReference type="PROSITE" id="PS00012">
    <property type="entry name" value="PHOSPHOPANTETHEINE"/>
    <property type="match status" value="2"/>
</dbReference>
<dbReference type="InterPro" id="IPR045851">
    <property type="entry name" value="AMP-bd_C_sf"/>
</dbReference>
<dbReference type="CDD" id="cd17652">
    <property type="entry name" value="A_NRPS_CmdD_like"/>
    <property type="match status" value="2"/>
</dbReference>
<dbReference type="PROSITE" id="PS50075">
    <property type="entry name" value="CARRIER"/>
    <property type="match status" value="3"/>
</dbReference>
<dbReference type="Pfam" id="PF00501">
    <property type="entry name" value="AMP-binding"/>
    <property type="match status" value="2"/>
</dbReference>
<dbReference type="Gene3D" id="3.40.50.980">
    <property type="match status" value="4"/>
</dbReference>
<dbReference type="InterPro" id="IPR010060">
    <property type="entry name" value="NRPS_synth"/>
</dbReference>
<dbReference type="PROSITE" id="PS00455">
    <property type="entry name" value="AMP_BINDING"/>
    <property type="match status" value="2"/>
</dbReference>
<feature type="domain" description="Carrier" evidence="6">
    <location>
        <begin position="500"/>
        <end position="575"/>
    </location>
</feature>
<dbReference type="EMBL" id="JAGINW010000001">
    <property type="protein sequence ID" value="MBP2319886.1"/>
    <property type="molecule type" value="Genomic_DNA"/>
</dbReference>
<reference evidence="7 8" key="1">
    <citation type="submission" date="2021-03" db="EMBL/GenBank/DDBJ databases">
        <title>Sequencing the genomes of 1000 actinobacteria strains.</title>
        <authorList>
            <person name="Klenk H.-P."/>
        </authorList>
    </citation>
    <scope>NUCLEOTIDE SEQUENCE [LARGE SCALE GENOMIC DNA]</scope>
    <source>
        <strain evidence="7 8">DSM 46670</strain>
    </source>
</reference>
<protein>
    <submittedName>
        <fullName evidence="7">Amino acid adenylation domain-containing protein/non-ribosomal peptide synthase protein (TIGR01720 family)</fullName>
    </submittedName>
</protein>
<evidence type="ECO:0000259" key="6">
    <source>
        <dbReference type="PROSITE" id="PS50075"/>
    </source>
</evidence>
<dbReference type="SUPFAM" id="SSF52777">
    <property type="entry name" value="CoA-dependent acyltransferases"/>
    <property type="match status" value="6"/>
</dbReference>
<dbReference type="Gene3D" id="3.30.559.30">
    <property type="entry name" value="Nonribosomal peptide synthetase, condensation domain"/>
    <property type="match status" value="3"/>
</dbReference>
<dbReference type="InterPro" id="IPR020806">
    <property type="entry name" value="PKS_PP-bd"/>
</dbReference>
<dbReference type="NCBIfam" id="TIGR01733">
    <property type="entry name" value="AA-adenyl-dom"/>
    <property type="match status" value="2"/>
</dbReference>
<dbReference type="Pfam" id="PF00550">
    <property type="entry name" value="PP-binding"/>
    <property type="match status" value="3"/>
</dbReference>
<dbReference type="CDD" id="cd19531">
    <property type="entry name" value="LCL_NRPS-like"/>
    <property type="match status" value="1"/>
</dbReference>
<dbReference type="Gene3D" id="1.10.1200.10">
    <property type="entry name" value="ACP-like"/>
    <property type="match status" value="3"/>
</dbReference>
<dbReference type="InterPro" id="IPR010071">
    <property type="entry name" value="AA_adenyl_dom"/>
</dbReference>
<comment type="caution">
    <text evidence="7">The sequence shown here is derived from an EMBL/GenBank/DDBJ whole genome shotgun (WGS) entry which is preliminary data.</text>
</comment>
<evidence type="ECO:0000256" key="1">
    <source>
        <dbReference type="ARBA" id="ARBA00001957"/>
    </source>
</evidence>
<evidence type="ECO:0000256" key="3">
    <source>
        <dbReference type="ARBA" id="ARBA00022553"/>
    </source>
</evidence>
<evidence type="ECO:0000313" key="7">
    <source>
        <dbReference type="EMBL" id="MBP2319886.1"/>
    </source>
</evidence>
<dbReference type="SMART" id="SM00823">
    <property type="entry name" value="PKS_PP"/>
    <property type="match status" value="3"/>
</dbReference>
<dbReference type="InterPro" id="IPR023213">
    <property type="entry name" value="CAT-like_dom_sf"/>
</dbReference>
<sequence>MLIDTAFFGVGENVPVPLRTFPRIFEHQAALTPVLPAIRHDDSTVRFAELDARANRLAHLLIARGAGPERIVALKLPRSADIVVAQLAVLKAGAAFLPVDPDYPADRIAMMLDDAKPVLTITQKVMHDPAVAALLNTMPTTPPEVELRLDHPAYVIYTSGSTGTPKGVVVTHRGLASFSAAEIDRFQVEPGDRVLQFSSPSFDASVLELCMSLPAGASLVVPPPGPLLGEQLASVLGSQRVTHALIPPVALATVPPAQARALPDFKCLIVGGDACDAEMVRHWAPGRRMINAYGPTECTVVSTWSEPLVPGPKPPPIGRPIWNMTTHVLDSSMRPVAAGVAGELYVSGIGLARGYLDRPGLTASRFVANPSVPGERMYRTGDVVRWNARGEIEFVGRADHQVKIRGFRIEPGEIEAALRTHPEVDGAVVVAREDQGLKRLVAYVTSAGEPKLREWVAAVLPEHMVPSAFVVLREFPLSPNGKLDRSALPAPVVAGPSHVEPRTPVERTVAGIWADVLGVDSVGAEDDFGSLGGDSILSSRVLSRIRTELGVELPARAVFDARTVAELARLVPDAESAKAVERVQRGIGYPLSPAQQRLWVQDELIGAANNTAVGLRLSGRLDVDALRSAADQLAARHEALRTTFDIAGDQPVQIVAGQGEIPIRLADDEASIEDELTRPFDLRRGPLSKIVLVRLALEDHVLVLCQHHIVTDGWSVRVLLDELWTLYSGGPELPELPVQYVDFAAWQRDRDISAQLDYWREKLAGLHPLRLPTDHPRSARPGTSGAVYRNMLDADLVQRLTQLGQAHGGTLFTTLTAAVNVLLSSWTGQRDVALGSVSSGRTRAELDGVAGFFVNTLALRSDVDPGLGFSDFLSDVRETVLGAFANQEVPFDQLDTERLPAMVVLHHEMVPAREVAGLSIREYDLPRPFARFDLVIEFWPRDGGLMLTVEYDADLFELGTIEWLSHALHELLTAVVCDPDRLIAELGPCPAPQAEVAPHAHIRRSSSYLAARTPTEATLAEIFADVLGLPKVGVRDNFFELGGDSILAIRVVTRAKQDGMSFTAKDIFDRQTIASLAPVVTEIQTTSVAGQGPVTGVAPLTPIQRWFFDNHPERPEDFTQSLIVELVDDYDSAALEQAAAAVIEHHDALRMRFEVADGEWRQRNAGTEERILVGRGIDLAEGPLVKAVLVDRTTVLIAIHHLVVDGVSWRILLEDLNTAYQQAVRGEPIDLGPRTTSFLDWSHLLDGQDFRQDLSHWNSLPGTGNVPVDGTGPNTVATTRSVTTKLTEAETDTLLRELPKLYRTHANDVLLSALGRVLSRWTGRDEVLIDLEGHGREEFGGADLSRTVGWFTTMFPVALQVPDRSWGDTLKSVKEQMRAVPHKGLSYGVLGDRVSRIHPEVSFNYLGRLDWPGGGLYRGVGGLDLAASPTHRRFHMIDLVGKVEHGCLELTWYYSSNVHRTATIRTLADELALALRQIIRRPGAGGRTPSDFPLARLTQDQIDRLGRRVEDAYPLTPMQAGMVFHDLSEPDEGTYFQQTTFVLGGVSDPMRLARAWQHVVAQTPVLRSRVLWQGVEEPLQVVHDRVVLPVHILDWSQHSTVRRDHALRALLARDRAQGIDLGAPPLMRVTLARLPGDDVRVLWTFHHVLLDGWSIFQVLNDVFARYAGKEIPDRPPFRHYVEWLQSREDTAAEEYWRRELAGFTTPTSLPYDRVSARSPRSAAQVPFEFDEDATARLYEFAKHHRLTLNTVIQGVWAVMLSRYSGQRDVCFGATVSGRPVDLPDGITGIMINTLPVRSEVDSAAGVADWLQALQVAQTVSRQFEHVPLAKLQAFSGVPGGTGLFDSIVVFENYPVESLYGLRITDLTAIEATNYSLSATVYPGPRLKIVLGYEPDRFDESTIQRMAGYLKLLLDQLVEDPNRLVGGLSTLTAAEHDQLLAWNETAIAIPETTLPDMFEAQVKRTPDAVAVHSADGNLSYSELNARANRLARRLIAQGVGPERTVALSLPRSSDIVIAALAVLKAGGGYVPVDPAYPPDRQALMLDDVQPVCVLTESSIDDQLSAADQPPSHDVTDDERIEPLRPGHLAYVIYTSGSTGRPKGVGVTHRGLASFSAAEIDRFGVQSSDRVLQYSSPSFDASVLELCMSLPAGASLVVPPPGPLLGEQLASVLGEWRVTHALIPPVALATVPDASVSSLPDFKCLIVGGDACDAELVRRWAPGRRMINAYGPTESTVVSTWSEPLVPGSQPPPIGRPIWNTTAHVLDSSLQLVPIGTAGELYVSGIGLARGYLNQPGLTASRFVANPFKPGERMYRTGDVVRWTPTGDLEFVGRADQQVKIRGFRVELGEIEALLADHPGVGQLVVVAREDEPGHKRLVAYIVPADCDQVPEAPELRRFAAQALPDYMVPSAFLILDSFPLSANGKLDRAALPDPGVAPPKQYVAPRTDTEKVLAEIWAEALDQDRVGAQDNFFDLGGDSLRSLLITSRAKAAFDVALTPRDVLTTITVAALAELVEEKVLLELERVAVGDGNIDQL</sequence>
<evidence type="ECO:0000256" key="4">
    <source>
        <dbReference type="ARBA" id="ARBA00022737"/>
    </source>
</evidence>
<keyword evidence="2" id="KW-0596">Phosphopantetheine</keyword>
<evidence type="ECO:0000313" key="8">
    <source>
        <dbReference type="Proteomes" id="UP001519332"/>
    </source>
</evidence>
<gene>
    <name evidence="7" type="ORF">JOF56_000271</name>
</gene>
<keyword evidence="4" id="KW-0677">Repeat</keyword>
<dbReference type="Pfam" id="PF13193">
    <property type="entry name" value="AMP-binding_C"/>
    <property type="match status" value="2"/>
</dbReference>
<name>A0ABS4T7N5_9PSEU</name>
<dbReference type="InterPro" id="IPR025110">
    <property type="entry name" value="AMP-bd_C"/>
</dbReference>
<dbReference type="InterPro" id="IPR000873">
    <property type="entry name" value="AMP-dep_synth/lig_dom"/>
</dbReference>
<dbReference type="SUPFAM" id="SSF47336">
    <property type="entry name" value="ACP-like"/>
    <property type="match status" value="3"/>
</dbReference>
<dbReference type="Pfam" id="PF00668">
    <property type="entry name" value="Condensation"/>
    <property type="match status" value="4"/>
</dbReference>
<keyword evidence="3" id="KW-0597">Phosphoprotein</keyword>
<dbReference type="CDD" id="cd19534">
    <property type="entry name" value="E_NRPS"/>
    <property type="match status" value="1"/>
</dbReference>
<dbReference type="InterPro" id="IPR036736">
    <property type="entry name" value="ACP-like_sf"/>
</dbReference>
<dbReference type="InterPro" id="IPR001242">
    <property type="entry name" value="Condensation_dom"/>
</dbReference>
<dbReference type="SUPFAM" id="SSF56801">
    <property type="entry name" value="Acetyl-CoA synthetase-like"/>
    <property type="match status" value="2"/>
</dbReference>
<dbReference type="PANTHER" id="PTHR45527:SF1">
    <property type="entry name" value="FATTY ACID SYNTHASE"/>
    <property type="match status" value="1"/>
</dbReference>
<dbReference type="RefSeq" id="WP_209633581.1">
    <property type="nucleotide sequence ID" value="NZ_JAGINW010000001.1"/>
</dbReference>
<keyword evidence="5" id="KW-0045">Antibiotic biosynthesis</keyword>
<organism evidence="7 8">
    <name type="scientific">Kibdelosporangium banguiense</name>
    <dbReference type="NCBI Taxonomy" id="1365924"/>
    <lineage>
        <taxon>Bacteria</taxon>
        <taxon>Bacillati</taxon>
        <taxon>Actinomycetota</taxon>
        <taxon>Actinomycetes</taxon>
        <taxon>Pseudonocardiales</taxon>
        <taxon>Pseudonocardiaceae</taxon>
        <taxon>Kibdelosporangium</taxon>
    </lineage>
</organism>
<dbReference type="InterPro" id="IPR020845">
    <property type="entry name" value="AMP-binding_CS"/>
</dbReference>
<dbReference type="Gene3D" id="3.30.559.10">
    <property type="entry name" value="Chloramphenicol acetyltransferase-like domain"/>
    <property type="match status" value="3"/>
</dbReference>
<evidence type="ECO:0000256" key="2">
    <source>
        <dbReference type="ARBA" id="ARBA00022450"/>
    </source>
</evidence>
<evidence type="ECO:0000256" key="5">
    <source>
        <dbReference type="ARBA" id="ARBA00023194"/>
    </source>
</evidence>
<comment type="cofactor">
    <cofactor evidence="1">
        <name>pantetheine 4'-phosphate</name>
        <dbReference type="ChEBI" id="CHEBI:47942"/>
    </cofactor>
</comment>
<dbReference type="Gene3D" id="3.30.300.30">
    <property type="match status" value="2"/>
</dbReference>
<dbReference type="NCBIfam" id="TIGR01720">
    <property type="entry name" value="NRPS-para261"/>
    <property type="match status" value="1"/>
</dbReference>
<feature type="domain" description="Carrier" evidence="6">
    <location>
        <begin position="2443"/>
        <end position="2518"/>
    </location>
</feature>